<accession>A0A250IYP4</accession>
<dbReference type="AlphaFoldDB" id="A0A250IYP4"/>
<dbReference type="Gene3D" id="1.10.490.110">
    <property type="entry name" value="Uncharacterized conserved protein DUF2267"/>
    <property type="match status" value="1"/>
</dbReference>
<sequence>MADVNQNGMDSNPESQRTEESDATRRASGVDLQARREQRRETRRNQSYKAFLRNLMAIGSMNEEDAERAAISVLCVLEQRLFGGEPAHLEAQLPGKLQDLLVRCERHAGKPASKFGRDGFIQMVSQDLEVEPLVAERRIRAVFTALRDQVSEGEIDDVIGQLPSDLRELWHLTI</sequence>
<dbReference type="InterPro" id="IPR038282">
    <property type="entry name" value="DUF2267_sf"/>
</dbReference>
<dbReference type="RefSeq" id="WP_095984892.1">
    <property type="nucleotide sequence ID" value="NZ_CP022098.1"/>
</dbReference>
<proteinExistence type="predicted"/>
<feature type="compositionally biased region" description="Polar residues" evidence="1">
    <location>
        <begin position="1"/>
        <end position="15"/>
    </location>
</feature>
<organism evidence="2 3">
    <name type="scientific">Cystobacter fuscus</name>
    <dbReference type="NCBI Taxonomy" id="43"/>
    <lineage>
        <taxon>Bacteria</taxon>
        <taxon>Pseudomonadati</taxon>
        <taxon>Myxococcota</taxon>
        <taxon>Myxococcia</taxon>
        <taxon>Myxococcales</taxon>
        <taxon>Cystobacterineae</taxon>
        <taxon>Archangiaceae</taxon>
        <taxon>Cystobacter</taxon>
    </lineage>
</organism>
<protein>
    <recommendedName>
        <fullName evidence="4">DUF2267 domain-containing protein</fullName>
    </recommendedName>
</protein>
<feature type="compositionally biased region" description="Basic and acidic residues" evidence="1">
    <location>
        <begin position="33"/>
        <end position="44"/>
    </location>
</feature>
<dbReference type="KEGG" id="cfus:CYFUS_001837"/>
<reference evidence="2 3" key="1">
    <citation type="submission" date="2017-06" db="EMBL/GenBank/DDBJ databases">
        <title>Sequencing and comparative analysis of myxobacterial genomes.</title>
        <authorList>
            <person name="Rupp O."/>
            <person name="Goesmann A."/>
            <person name="Sogaard-Andersen L."/>
        </authorList>
    </citation>
    <scope>NUCLEOTIDE SEQUENCE [LARGE SCALE GENOMIC DNA]</scope>
    <source>
        <strain evidence="2 3">DSM 52655</strain>
    </source>
</reference>
<evidence type="ECO:0000256" key="1">
    <source>
        <dbReference type="SAM" id="MobiDB-lite"/>
    </source>
</evidence>
<feature type="region of interest" description="Disordered" evidence="1">
    <location>
        <begin position="1"/>
        <end position="45"/>
    </location>
</feature>
<dbReference type="Pfam" id="PF10025">
    <property type="entry name" value="DUF2267"/>
    <property type="match status" value="1"/>
</dbReference>
<dbReference type="EMBL" id="CP022098">
    <property type="protein sequence ID" value="ATB36423.1"/>
    <property type="molecule type" value="Genomic_DNA"/>
</dbReference>
<feature type="compositionally biased region" description="Basic and acidic residues" evidence="1">
    <location>
        <begin position="16"/>
        <end position="25"/>
    </location>
</feature>
<evidence type="ECO:0008006" key="4">
    <source>
        <dbReference type="Google" id="ProtNLM"/>
    </source>
</evidence>
<evidence type="ECO:0000313" key="3">
    <source>
        <dbReference type="Proteomes" id="UP000217257"/>
    </source>
</evidence>
<dbReference type="InterPro" id="IPR018727">
    <property type="entry name" value="DUF2267"/>
</dbReference>
<evidence type="ECO:0000313" key="2">
    <source>
        <dbReference type="EMBL" id="ATB36423.1"/>
    </source>
</evidence>
<gene>
    <name evidence="2" type="ORF">CYFUS_001837</name>
</gene>
<dbReference type="Proteomes" id="UP000217257">
    <property type="component" value="Chromosome"/>
</dbReference>
<name>A0A250IYP4_9BACT</name>